<dbReference type="SMART" id="SM00567">
    <property type="entry name" value="EZ_HEAT"/>
    <property type="match status" value="11"/>
</dbReference>
<feature type="region of interest" description="Disordered" evidence="1">
    <location>
        <begin position="207"/>
        <end position="250"/>
    </location>
</feature>
<feature type="compositionally biased region" description="Acidic residues" evidence="1">
    <location>
        <begin position="117"/>
        <end position="135"/>
    </location>
</feature>
<dbReference type="InterPro" id="IPR016024">
    <property type="entry name" value="ARM-type_fold"/>
</dbReference>
<dbReference type="Gene3D" id="1.25.10.10">
    <property type="entry name" value="Leucine-rich Repeat Variant"/>
    <property type="match status" value="4"/>
</dbReference>
<name>A0ABD5U2J0_9EURY</name>
<feature type="region of interest" description="Disordered" evidence="1">
    <location>
        <begin position="100"/>
        <end position="143"/>
    </location>
</feature>
<feature type="compositionally biased region" description="Basic and acidic residues" evidence="1">
    <location>
        <begin position="790"/>
        <end position="804"/>
    </location>
</feature>
<dbReference type="EMBL" id="JBHSXH010000015">
    <property type="protein sequence ID" value="MFC6827146.1"/>
    <property type="molecule type" value="Genomic_DNA"/>
</dbReference>
<comment type="caution">
    <text evidence="2">The sequence shown here is derived from an EMBL/GenBank/DDBJ whole genome shotgun (WGS) entry which is preliminary data.</text>
</comment>
<dbReference type="InterPro" id="IPR011989">
    <property type="entry name" value="ARM-like"/>
</dbReference>
<protein>
    <submittedName>
        <fullName evidence="2">HEAT repeat domain-containing protein</fullName>
    </submittedName>
</protein>
<feature type="region of interest" description="Disordered" evidence="1">
    <location>
        <begin position="785"/>
        <end position="804"/>
    </location>
</feature>
<dbReference type="AlphaFoldDB" id="A0ABD5U2J0"/>
<dbReference type="RefSeq" id="WP_379699632.1">
    <property type="nucleotide sequence ID" value="NZ_JBHSXH010000015.1"/>
</dbReference>
<organism evidence="2 3">
    <name type="scientific">Halopelagius fulvigenes</name>
    <dbReference type="NCBI Taxonomy" id="1198324"/>
    <lineage>
        <taxon>Archaea</taxon>
        <taxon>Methanobacteriati</taxon>
        <taxon>Methanobacteriota</taxon>
        <taxon>Stenosarchaea group</taxon>
        <taxon>Halobacteria</taxon>
        <taxon>Halobacteriales</taxon>
        <taxon>Haloferacaceae</taxon>
    </lineage>
</organism>
<proteinExistence type="predicted"/>
<evidence type="ECO:0000313" key="2">
    <source>
        <dbReference type="EMBL" id="MFC6827146.1"/>
    </source>
</evidence>
<dbReference type="SUPFAM" id="SSF48371">
    <property type="entry name" value="ARM repeat"/>
    <property type="match status" value="1"/>
</dbReference>
<dbReference type="InterPro" id="IPR004155">
    <property type="entry name" value="PBS_lyase_HEAT"/>
</dbReference>
<evidence type="ECO:0000313" key="3">
    <source>
        <dbReference type="Proteomes" id="UP001596408"/>
    </source>
</evidence>
<keyword evidence="3" id="KW-1185">Reference proteome</keyword>
<dbReference type="PANTHER" id="PTHR12697:SF5">
    <property type="entry name" value="DEOXYHYPUSINE HYDROXYLASE"/>
    <property type="match status" value="1"/>
</dbReference>
<feature type="compositionally biased region" description="Low complexity" evidence="1">
    <location>
        <begin position="229"/>
        <end position="242"/>
    </location>
</feature>
<gene>
    <name evidence="2" type="ORF">ACFQEV_19395</name>
</gene>
<dbReference type="Proteomes" id="UP001596408">
    <property type="component" value="Unassembled WGS sequence"/>
</dbReference>
<sequence>MSKGLGETDVRVSVAYDATVYDRIRGGDADPPADVRLVVGGREVGQGRDHLRWHLDQLLAAVSSVLDGEAAVVEFFEERFEFHFEPAGDGVATWFASAPESEGPELTFPDGTTPDSEGADDGDDDAESGDAESDGTEPNRSERVVADRRALVEEVLSTVETFCTAVVETNPELTESVAGLRAEMRSLQLAAAEFDEWGLPVRLLDAVGDRDPSASGTESDDAAERRSVARGAESGGVSAAAGREAERRRTVVTAGGARVGVSDPDGRAEAAERESRAVARIWLSDPSVESVGEGDAVGIDPGSEAFDGRGTRFRGEVVAVSDGRALLDVGEGTVAFDPSELDARGETPSARRTPAGRVAVGDRLAVRTGRTELRGLDAVVGPSVCDWSEERLREALADADRRAEAATELARRGVRTAVPILVETLDGDLSARDRRAVVRALDVLADPRAVDALVGELADDDDAVRRAAATALATVGDPEALDPLLGAATDESDETTRYAMVRAARDVDPTAAMDRFAHLLRTGDDPAVRETVVRVLRVTNGERAHELVLEAVDDPDPSVAREAISVVRWADDERAVPALLRRLSDDSPLVRQEAAGAFAELGARADEFRDGEELSDATRERVVGALIERLDDPVSAVRSWVIEALGAQAHPRAVGPLCDAYDDESELRWNVVAALGRIRDPRAIPTVVTALDDDDPSVRRRACLASAQLGTAAAVSPLSDRATSDPNADVRREAIDALGRLGEEPARVAEAMASVLADDDTALRRAAVTALGRVGGPEARRLLRETAANDPHEAVREHARAKLE</sequence>
<dbReference type="Pfam" id="PF13646">
    <property type="entry name" value="HEAT_2"/>
    <property type="match status" value="3"/>
</dbReference>
<reference evidence="2 3" key="1">
    <citation type="journal article" date="2019" name="Int. J. Syst. Evol. Microbiol.">
        <title>The Global Catalogue of Microorganisms (GCM) 10K type strain sequencing project: providing services to taxonomists for standard genome sequencing and annotation.</title>
        <authorList>
            <consortium name="The Broad Institute Genomics Platform"/>
            <consortium name="The Broad Institute Genome Sequencing Center for Infectious Disease"/>
            <person name="Wu L."/>
            <person name="Ma J."/>
        </authorList>
    </citation>
    <scope>NUCLEOTIDE SEQUENCE [LARGE SCALE GENOMIC DNA]</scope>
    <source>
        <strain evidence="2 3">YIM 94188</strain>
    </source>
</reference>
<dbReference type="PANTHER" id="PTHR12697">
    <property type="entry name" value="PBS LYASE HEAT-LIKE PROTEIN"/>
    <property type="match status" value="1"/>
</dbReference>
<accession>A0ABD5U2J0</accession>
<evidence type="ECO:0000256" key="1">
    <source>
        <dbReference type="SAM" id="MobiDB-lite"/>
    </source>
</evidence>